<comment type="caution">
    <text evidence="1">The sequence shown here is derived from an EMBL/GenBank/DDBJ whole genome shotgun (WGS) entry which is preliminary data.</text>
</comment>
<accession>A0A0F9L1D1</accession>
<proteinExistence type="predicted"/>
<dbReference type="EMBL" id="LAZR01008114">
    <property type="protein sequence ID" value="KKM80876.1"/>
    <property type="molecule type" value="Genomic_DNA"/>
</dbReference>
<name>A0A0F9L1D1_9ZZZZ</name>
<sequence length="248" mass="27040">MILASYVYDTILTIIRKDQQGSAFKISEYNNIIKLVNYELYNAYAAVIGEDISSVEALKDFMKLGDSISLTAGVGDLPATYERILGKPYWVTGSSTIEIDLITSLEKADRLRDDLTKPTTADPVAIIGGVDGSGNSQISVYPTTGITTIYIDFLAIPATPLLDYYVDSVGQYVYMIEDADNVTIPTGAIYSDGTAGPTTKNSATVNFEWHPDQTPVIINMVLQKAGIILSKQVAIEYGLARETKEIQQ</sequence>
<gene>
    <name evidence="1" type="ORF">LCGC14_1335470</name>
</gene>
<evidence type="ECO:0000313" key="1">
    <source>
        <dbReference type="EMBL" id="KKM80876.1"/>
    </source>
</evidence>
<dbReference type="AlphaFoldDB" id="A0A0F9L1D1"/>
<protein>
    <submittedName>
        <fullName evidence="1">Uncharacterized protein</fullName>
    </submittedName>
</protein>
<reference evidence="1" key="1">
    <citation type="journal article" date="2015" name="Nature">
        <title>Complex archaea that bridge the gap between prokaryotes and eukaryotes.</title>
        <authorList>
            <person name="Spang A."/>
            <person name="Saw J.H."/>
            <person name="Jorgensen S.L."/>
            <person name="Zaremba-Niedzwiedzka K."/>
            <person name="Martijn J."/>
            <person name="Lind A.E."/>
            <person name="van Eijk R."/>
            <person name="Schleper C."/>
            <person name="Guy L."/>
            <person name="Ettema T.J."/>
        </authorList>
    </citation>
    <scope>NUCLEOTIDE SEQUENCE</scope>
</reference>
<organism evidence="1">
    <name type="scientific">marine sediment metagenome</name>
    <dbReference type="NCBI Taxonomy" id="412755"/>
    <lineage>
        <taxon>unclassified sequences</taxon>
        <taxon>metagenomes</taxon>
        <taxon>ecological metagenomes</taxon>
    </lineage>
</organism>